<protein>
    <submittedName>
        <fullName evidence="1">Uncharacterized protein</fullName>
    </submittedName>
</protein>
<dbReference type="EMBL" id="JBFXLR010000022">
    <property type="protein sequence ID" value="KAL2849749.1"/>
    <property type="molecule type" value="Genomic_DNA"/>
</dbReference>
<organism evidence="1 2">
    <name type="scientific">Aspergillus pseudodeflectus</name>
    <dbReference type="NCBI Taxonomy" id="176178"/>
    <lineage>
        <taxon>Eukaryota</taxon>
        <taxon>Fungi</taxon>
        <taxon>Dikarya</taxon>
        <taxon>Ascomycota</taxon>
        <taxon>Pezizomycotina</taxon>
        <taxon>Eurotiomycetes</taxon>
        <taxon>Eurotiomycetidae</taxon>
        <taxon>Eurotiales</taxon>
        <taxon>Aspergillaceae</taxon>
        <taxon>Aspergillus</taxon>
        <taxon>Aspergillus subgen. Nidulantes</taxon>
    </lineage>
</organism>
<name>A0ABR4KD87_9EURO</name>
<evidence type="ECO:0000313" key="2">
    <source>
        <dbReference type="Proteomes" id="UP001610444"/>
    </source>
</evidence>
<dbReference type="RefSeq" id="XP_070898974.1">
    <property type="nucleotide sequence ID" value="XM_071040223.1"/>
</dbReference>
<gene>
    <name evidence="1" type="ORF">BJX68DRAFT_237605</name>
</gene>
<reference evidence="1 2" key="1">
    <citation type="submission" date="2024-07" db="EMBL/GenBank/DDBJ databases">
        <title>Section-level genome sequencing and comparative genomics of Aspergillus sections Usti and Cavernicolus.</title>
        <authorList>
            <consortium name="Lawrence Berkeley National Laboratory"/>
            <person name="Nybo J.L."/>
            <person name="Vesth T.C."/>
            <person name="Theobald S."/>
            <person name="Frisvad J.C."/>
            <person name="Larsen T.O."/>
            <person name="Kjaerboelling I."/>
            <person name="Rothschild-Mancinelli K."/>
            <person name="Lyhne E.K."/>
            <person name="Kogle M.E."/>
            <person name="Barry K."/>
            <person name="Clum A."/>
            <person name="Na H."/>
            <person name="Ledsgaard L."/>
            <person name="Lin J."/>
            <person name="Lipzen A."/>
            <person name="Kuo A."/>
            <person name="Riley R."/>
            <person name="Mondo S."/>
            <person name="LaButti K."/>
            <person name="Haridas S."/>
            <person name="Pangalinan J."/>
            <person name="Salamov A.A."/>
            <person name="Simmons B.A."/>
            <person name="Magnuson J.K."/>
            <person name="Chen J."/>
            <person name="Drula E."/>
            <person name="Henrissat B."/>
            <person name="Wiebenga A."/>
            <person name="Lubbers R.J."/>
            <person name="Gomes A.C."/>
            <person name="Macurrencykelacurrency M.R."/>
            <person name="Stajich J."/>
            <person name="Grigoriev I.V."/>
            <person name="Mortensen U.H."/>
            <person name="De vries R.P."/>
            <person name="Baker S.E."/>
            <person name="Andersen M.R."/>
        </authorList>
    </citation>
    <scope>NUCLEOTIDE SEQUENCE [LARGE SCALE GENOMIC DNA]</scope>
    <source>
        <strain evidence="1 2">CBS 756.74</strain>
    </source>
</reference>
<proteinExistence type="predicted"/>
<dbReference type="GeneID" id="98155387"/>
<dbReference type="Proteomes" id="UP001610444">
    <property type="component" value="Unassembled WGS sequence"/>
</dbReference>
<evidence type="ECO:0000313" key="1">
    <source>
        <dbReference type="EMBL" id="KAL2849749.1"/>
    </source>
</evidence>
<accession>A0ABR4KD87</accession>
<sequence length="155" mass="16510">MYPDLQEVTKLYLRTGGLMNQITCLVGTAVSTAENSANPSAEDLTGSSLAPAGQLGLAANSRLMGLGMIHESHTHPGRPFLGGHRSSNSPTRLDSSGCPGLLWINKRTAAAKCLSILPTHERHLSPELVGQGSNFCQVRNNGNYPRLGSFAAYDY</sequence>
<keyword evidence="2" id="KW-1185">Reference proteome</keyword>
<comment type="caution">
    <text evidence="1">The sequence shown here is derived from an EMBL/GenBank/DDBJ whole genome shotgun (WGS) entry which is preliminary data.</text>
</comment>